<dbReference type="InterPro" id="IPR006311">
    <property type="entry name" value="TAT_signal"/>
</dbReference>
<dbReference type="CDD" id="cd04486">
    <property type="entry name" value="YhcR_OBF_like"/>
    <property type="match status" value="1"/>
</dbReference>
<feature type="region of interest" description="Disordered" evidence="1">
    <location>
        <begin position="603"/>
        <end position="635"/>
    </location>
</feature>
<keyword evidence="2" id="KW-0732">Signal</keyword>
<name>A0A542DMV7_AMYCI</name>
<sequence length="825" mass="88028">MTLPVRRGALAGAAAVTMTLSLVAAPSAQAEPSTGAVIAEVYGGGGNSGATLTHDFVELATVGDAEVALDGWSVQYLPAAPSERSRWQVTELTGGVRPEGRYLVRQAQGAGGSTPLPEPDASGRIAMSSRAGTVALVDGGERLTCLTAADCAADARIVDLVGYGDAVVREGSPAPGTGNTTSVARTEPADTDDNAADFTEGEPSPRNAAGETPGGEEPEPVTARIHDIQGSTRISPLDGERVTGVTGVVTATRTFGSSRGFWFQDPRPDQDPRTSEALFVYTGDAGFELSPGDAVTVSGTVKEYYPDYAEDSKYQSLTELGNAEWTVTSSGNPVPAAEVIGPDTVPEELTARPGGNIEPLELKPDTYALDFWEARESERVSVTDARVVGPSTRYNELYVTTKPEQNPSARGGTVYLGYDRPNTGILKVESLIPFAERPFPRANTGDTLSGRTAGPVEYDQYGGYTLFAGELGTVTDNGLERETTREQRSGELAVATYNLENLSAVNDQAKFDELARGIVRNLARPDIVTLEEIQDDNGPDGRGDGVVGAEETLRRLVEAIVAAGGPRYEWRQIDPRDLTDGGQPGGNIRVGFLFNPERVSFVDRPGGDASTPVEVVTEHGEPRLSVSPGRIDPADEAWENSRKPLVGEFVFGGRTVFVVANHFASKGGDEPTHGRFQPPTRSSEVQRIEQARVVRAFADELLAADPEANLVVAGDLNDYPFSPAVRTLTEGGALEALMSTLPEHERYSYIYEGNSQVLDHVLVSDAPRGVDYDVVHINAEFADQASDHDPQVVRFRPSTGNPVADALNDLLDWLERLLGRPPHRS</sequence>
<dbReference type="InterPro" id="IPR005135">
    <property type="entry name" value="Endo/exonuclease/phosphatase"/>
</dbReference>
<dbReference type="PANTHER" id="PTHR42834:SF1">
    <property type="entry name" value="ENDONUCLEASE_EXONUCLEASE_PHOSPHATASE FAMILY PROTEIN (AFU_ORTHOLOGUE AFUA_3G09210)"/>
    <property type="match status" value="1"/>
</dbReference>
<dbReference type="Proteomes" id="UP000320876">
    <property type="component" value="Unassembled WGS sequence"/>
</dbReference>
<dbReference type="Pfam" id="PF03372">
    <property type="entry name" value="Exo_endo_phos"/>
    <property type="match status" value="1"/>
</dbReference>
<keyword evidence="5" id="KW-1185">Reference proteome</keyword>
<evidence type="ECO:0000313" key="5">
    <source>
        <dbReference type="Proteomes" id="UP000320876"/>
    </source>
</evidence>
<reference evidence="4 5" key="1">
    <citation type="submission" date="2019-06" db="EMBL/GenBank/DDBJ databases">
        <title>Sequencing the genomes of 1000 actinobacteria strains.</title>
        <authorList>
            <person name="Klenk H.-P."/>
        </authorList>
    </citation>
    <scope>NUCLEOTIDE SEQUENCE [LARGE SCALE GENOMIC DNA]</scope>
    <source>
        <strain evidence="4 5">DSM 45679</strain>
    </source>
</reference>
<organism evidence="4 5">
    <name type="scientific">Amycolatopsis cihanbeyliensis</name>
    <dbReference type="NCBI Taxonomy" id="1128664"/>
    <lineage>
        <taxon>Bacteria</taxon>
        <taxon>Bacillati</taxon>
        <taxon>Actinomycetota</taxon>
        <taxon>Actinomycetes</taxon>
        <taxon>Pseudonocardiales</taxon>
        <taxon>Pseudonocardiaceae</taxon>
        <taxon>Amycolatopsis</taxon>
    </lineage>
</organism>
<dbReference type="InterPro" id="IPR001322">
    <property type="entry name" value="Lamin_tail_dom"/>
</dbReference>
<gene>
    <name evidence="4" type="ORF">FB471_4122</name>
</gene>
<dbReference type="SUPFAM" id="SSF56219">
    <property type="entry name" value="DNase I-like"/>
    <property type="match status" value="1"/>
</dbReference>
<feature type="domain" description="LTD" evidence="3">
    <location>
        <begin position="25"/>
        <end position="165"/>
    </location>
</feature>
<evidence type="ECO:0000256" key="2">
    <source>
        <dbReference type="SAM" id="SignalP"/>
    </source>
</evidence>
<dbReference type="GO" id="GO:0003824">
    <property type="term" value="F:catalytic activity"/>
    <property type="evidence" value="ECO:0007669"/>
    <property type="project" value="InterPro"/>
</dbReference>
<comment type="caution">
    <text evidence="4">The sequence shown here is derived from an EMBL/GenBank/DDBJ whole genome shotgun (WGS) entry which is preliminary data.</text>
</comment>
<evidence type="ECO:0000313" key="4">
    <source>
        <dbReference type="EMBL" id="TQJ04335.1"/>
    </source>
</evidence>
<evidence type="ECO:0000256" key="1">
    <source>
        <dbReference type="SAM" id="MobiDB-lite"/>
    </source>
</evidence>
<dbReference type="Gene3D" id="3.60.10.10">
    <property type="entry name" value="Endonuclease/exonuclease/phosphatase"/>
    <property type="match status" value="1"/>
</dbReference>
<protein>
    <recommendedName>
        <fullName evidence="3">LTD domain-containing protein</fullName>
    </recommendedName>
</protein>
<dbReference type="PROSITE" id="PS51841">
    <property type="entry name" value="LTD"/>
    <property type="match status" value="1"/>
</dbReference>
<accession>A0A542DMV7</accession>
<dbReference type="EMBL" id="VFML01000001">
    <property type="protein sequence ID" value="TQJ04335.1"/>
    <property type="molecule type" value="Genomic_DNA"/>
</dbReference>
<proteinExistence type="predicted"/>
<dbReference type="PANTHER" id="PTHR42834">
    <property type="entry name" value="ENDONUCLEASE/EXONUCLEASE/PHOSPHATASE FAMILY PROTEIN (AFU_ORTHOLOGUE AFUA_3G09210)"/>
    <property type="match status" value="1"/>
</dbReference>
<dbReference type="InterPro" id="IPR036691">
    <property type="entry name" value="Endo/exonu/phosph_ase_sf"/>
</dbReference>
<feature type="chain" id="PRO_5021761046" description="LTD domain-containing protein" evidence="2">
    <location>
        <begin position="31"/>
        <end position="825"/>
    </location>
</feature>
<feature type="signal peptide" evidence="2">
    <location>
        <begin position="1"/>
        <end position="30"/>
    </location>
</feature>
<dbReference type="CDD" id="cd10283">
    <property type="entry name" value="MnuA_DNase1-like"/>
    <property type="match status" value="1"/>
</dbReference>
<dbReference type="PROSITE" id="PS51318">
    <property type="entry name" value="TAT"/>
    <property type="match status" value="1"/>
</dbReference>
<feature type="region of interest" description="Disordered" evidence="1">
    <location>
        <begin position="169"/>
        <end position="221"/>
    </location>
</feature>
<dbReference type="AlphaFoldDB" id="A0A542DMV7"/>
<evidence type="ECO:0000259" key="3">
    <source>
        <dbReference type="PROSITE" id="PS51841"/>
    </source>
</evidence>